<dbReference type="GO" id="GO:0004197">
    <property type="term" value="F:cysteine-type endopeptidase activity"/>
    <property type="evidence" value="ECO:0007669"/>
    <property type="project" value="InterPro"/>
</dbReference>
<dbReference type="InterPro" id="IPR002138">
    <property type="entry name" value="Pept_C14_p10"/>
</dbReference>
<keyword evidence="3" id="KW-1185">Reference proteome</keyword>
<feature type="domain" description="Caspase family p10" evidence="1">
    <location>
        <begin position="52"/>
        <end position="90"/>
    </location>
</feature>
<name>A0AAV7IIW3_COTGL</name>
<dbReference type="GO" id="GO:0006508">
    <property type="term" value="P:proteolysis"/>
    <property type="evidence" value="ECO:0007669"/>
    <property type="project" value="InterPro"/>
</dbReference>
<dbReference type="EMBL" id="JAHXZJ010001492">
    <property type="protein sequence ID" value="KAH0552140.1"/>
    <property type="molecule type" value="Genomic_DNA"/>
</dbReference>
<gene>
    <name evidence="2" type="ORF">KQX54_006148</name>
</gene>
<evidence type="ECO:0000259" key="1">
    <source>
        <dbReference type="PROSITE" id="PS50207"/>
    </source>
</evidence>
<dbReference type="Gene3D" id="3.40.50.1460">
    <property type="match status" value="1"/>
</dbReference>
<dbReference type="SUPFAM" id="SSF52129">
    <property type="entry name" value="Caspase-like"/>
    <property type="match status" value="1"/>
</dbReference>
<sequence length="193" mass="22101">MNHEEHDCLMVVVMSHGMGPMIYAKDAIYNIDETETESMVASLIETDTGSYKNYSIPTYADFFMMHTTQKGYVSYRHPFGGSWFIQSLCTEVTDNFDCFPTISTNYTTEKATSTTRRETGAGFYSPIIQSRELYPTLPQTSAIPGFTPGPQNNNINSSTSIDRKNQLQENSKLFDHTTRQIGRFCWWWSFNKN</sequence>
<dbReference type="PROSITE" id="PS50207">
    <property type="entry name" value="CASPASE_P10"/>
    <property type="match status" value="1"/>
</dbReference>
<dbReference type="PROSITE" id="PS01121">
    <property type="entry name" value="CASPASE_HIS"/>
    <property type="match status" value="1"/>
</dbReference>
<dbReference type="InterPro" id="IPR029030">
    <property type="entry name" value="Caspase-like_dom_sf"/>
</dbReference>
<dbReference type="AlphaFoldDB" id="A0AAV7IIW3"/>
<dbReference type="InterPro" id="IPR011600">
    <property type="entry name" value="Pept_C14_caspase"/>
</dbReference>
<proteinExistence type="predicted"/>
<comment type="caution">
    <text evidence="2">The sequence shown here is derived from an EMBL/GenBank/DDBJ whole genome shotgun (WGS) entry which is preliminary data.</text>
</comment>
<organism evidence="2 3">
    <name type="scientific">Cotesia glomerata</name>
    <name type="common">Lepidopteran parasitic wasp</name>
    <name type="synonym">Apanteles glomeratus</name>
    <dbReference type="NCBI Taxonomy" id="32391"/>
    <lineage>
        <taxon>Eukaryota</taxon>
        <taxon>Metazoa</taxon>
        <taxon>Ecdysozoa</taxon>
        <taxon>Arthropoda</taxon>
        <taxon>Hexapoda</taxon>
        <taxon>Insecta</taxon>
        <taxon>Pterygota</taxon>
        <taxon>Neoptera</taxon>
        <taxon>Endopterygota</taxon>
        <taxon>Hymenoptera</taxon>
        <taxon>Apocrita</taxon>
        <taxon>Ichneumonoidea</taxon>
        <taxon>Braconidae</taxon>
        <taxon>Microgastrinae</taxon>
        <taxon>Cotesia</taxon>
    </lineage>
</organism>
<reference evidence="2 3" key="1">
    <citation type="journal article" date="2021" name="J. Hered.">
        <title>A chromosome-level genome assembly of the parasitoid wasp, Cotesia glomerata (Hymenoptera: Braconidae).</title>
        <authorList>
            <person name="Pinto B.J."/>
            <person name="Weis J.J."/>
            <person name="Gamble T."/>
            <person name="Ode P.J."/>
            <person name="Paul R."/>
            <person name="Zaspel J.M."/>
        </authorList>
    </citation>
    <scope>NUCLEOTIDE SEQUENCE [LARGE SCALE GENOMIC DNA]</scope>
    <source>
        <strain evidence="2">CgM1</strain>
    </source>
</reference>
<dbReference type="Proteomes" id="UP000826195">
    <property type="component" value="Unassembled WGS sequence"/>
</dbReference>
<accession>A0AAV7IIW3</accession>
<dbReference type="Pfam" id="PF00656">
    <property type="entry name" value="Peptidase_C14"/>
    <property type="match status" value="1"/>
</dbReference>
<protein>
    <recommendedName>
        <fullName evidence="1">Caspase family p10 domain-containing protein</fullName>
    </recommendedName>
</protein>
<evidence type="ECO:0000313" key="2">
    <source>
        <dbReference type="EMBL" id="KAH0552140.1"/>
    </source>
</evidence>
<evidence type="ECO:0000313" key="3">
    <source>
        <dbReference type="Proteomes" id="UP000826195"/>
    </source>
</evidence>
<dbReference type="InterPro" id="IPR016129">
    <property type="entry name" value="Caspase_his_AS"/>
</dbReference>